<accession>A6G3S1</accession>
<evidence type="ECO:0000313" key="2">
    <source>
        <dbReference type="Proteomes" id="UP000005801"/>
    </source>
</evidence>
<dbReference type="STRING" id="391625.PPSIR1_35067"/>
<dbReference type="EMBL" id="ABCS01000019">
    <property type="protein sequence ID" value="EDM79458.1"/>
    <property type="molecule type" value="Genomic_DNA"/>
</dbReference>
<organism evidence="1 2">
    <name type="scientific">Plesiocystis pacifica SIR-1</name>
    <dbReference type="NCBI Taxonomy" id="391625"/>
    <lineage>
        <taxon>Bacteria</taxon>
        <taxon>Pseudomonadati</taxon>
        <taxon>Myxococcota</taxon>
        <taxon>Polyangia</taxon>
        <taxon>Nannocystales</taxon>
        <taxon>Nannocystaceae</taxon>
        <taxon>Plesiocystis</taxon>
    </lineage>
</organism>
<dbReference type="OrthoDB" id="9797931at2"/>
<dbReference type="RefSeq" id="WP_006971370.1">
    <property type="nucleotide sequence ID" value="NZ_ABCS01000019.1"/>
</dbReference>
<dbReference type="AlphaFoldDB" id="A6G3S1"/>
<name>A6G3S1_9BACT</name>
<keyword evidence="2" id="KW-1185">Reference proteome</keyword>
<sequence length="48" mass="5245">MIDEVGTMKAVICKQARLRFVIGLGSPERHAKILIDPKSDASEPVAPR</sequence>
<gene>
    <name evidence="1" type="ORF">PPSIR1_35067</name>
</gene>
<comment type="caution">
    <text evidence="1">The sequence shown here is derived from an EMBL/GenBank/DDBJ whole genome shotgun (WGS) entry which is preliminary data.</text>
</comment>
<protein>
    <submittedName>
        <fullName evidence="1">Uncharacterized protein</fullName>
    </submittedName>
</protein>
<evidence type="ECO:0000313" key="1">
    <source>
        <dbReference type="EMBL" id="EDM79458.1"/>
    </source>
</evidence>
<dbReference type="Proteomes" id="UP000005801">
    <property type="component" value="Unassembled WGS sequence"/>
</dbReference>
<proteinExistence type="predicted"/>
<reference evidence="1 2" key="1">
    <citation type="submission" date="2007-06" db="EMBL/GenBank/DDBJ databases">
        <authorList>
            <person name="Shimkets L."/>
            <person name="Ferriera S."/>
            <person name="Johnson J."/>
            <person name="Kravitz S."/>
            <person name="Beeson K."/>
            <person name="Sutton G."/>
            <person name="Rogers Y.-H."/>
            <person name="Friedman R."/>
            <person name="Frazier M."/>
            <person name="Venter J.C."/>
        </authorList>
    </citation>
    <scope>NUCLEOTIDE SEQUENCE [LARGE SCALE GENOMIC DNA]</scope>
    <source>
        <strain evidence="1 2">SIR-1</strain>
    </source>
</reference>